<name>A0A7D9M3Y4_PARCT</name>
<organism evidence="2 3">
    <name type="scientific">Paramuricea clavata</name>
    <name type="common">Red gorgonian</name>
    <name type="synonym">Violescent sea-whip</name>
    <dbReference type="NCBI Taxonomy" id="317549"/>
    <lineage>
        <taxon>Eukaryota</taxon>
        <taxon>Metazoa</taxon>
        <taxon>Cnidaria</taxon>
        <taxon>Anthozoa</taxon>
        <taxon>Octocorallia</taxon>
        <taxon>Malacalcyonacea</taxon>
        <taxon>Plexauridae</taxon>
        <taxon>Paramuricea</taxon>
    </lineage>
</organism>
<dbReference type="OrthoDB" id="5980952at2759"/>
<keyword evidence="3" id="KW-1185">Reference proteome</keyword>
<sequence>MPGKSKTKRGKQGKRKGPKKSLFTDVENQRCDPNSIAYSNWTTSEITALVQHICLFWEGAHLDKWPTMKCTEFWNECASSVNKICNTSRTGSSCRTIVTKHLNKQFKTLSEAEDFYDIDYISELTYSEANNGTSTPLKQFIEEISPCLSPIFSSSPMKESKLSLGDTIKKFVTAFTTVMSERLQKQILQYLYQHIIVSSSGNCLLLICRT</sequence>
<comment type="caution">
    <text evidence="2">The sequence shown here is derived from an EMBL/GenBank/DDBJ whole genome shotgun (WGS) entry which is preliminary data.</text>
</comment>
<reference evidence="2" key="1">
    <citation type="submission" date="2020-04" db="EMBL/GenBank/DDBJ databases">
        <authorList>
            <person name="Alioto T."/>
            <person name="Alioto T."/>
            <person name="Gomez Garrido J."/>
        </authorList>
    </citation>
    <scope>NUCLEOTIDE SEQUENCE</scope>
    <source>
        <strain evidence="2">A484AB</strain>
    </source>
</reference>
<evidence type="ECO:0000313" key="2">
    <source>
        <dbReference type="EMBL" id="CAB4042951.1"/>
    </source>
</evidence>
<dbReference type="EMBL" id="CACRXK020031191">
    <property type="protein sequence ID" value="CAB4042951.1"/>
    <property type="molecule type" value="Genomic_DNA"/>
</dbReference>
<evidence type="ECO:0000256" key="1">
    <source>
        <dbReference type="SAM" id="MobiDB-lite"/>
    </source>
</evidence>
<dbReference type="Proteomes" id="UP001152795">
    <property type="component" value="Unassembled WGS sequence"/>
</dbReference>
<gene>
    <name evidence="2" type="ORF">PACLA_8A018641</name>
</gene>
<dbReference type="AlphaFoldDB" id="A0A7D9M3Y4"/>
<feature type="compositionally biased region" description="Basic residues" evidence="1">
    <location>
        <begin position="1"/>
        <end position="19"/>
    </location>
</feature>
<accession>A0A7D9M3Y4</accession>
<feature type="region of interest" description="Disordered" evidence="1">
    <location>
        <begin position="1"/>
        <end position="23"/>
    </location>
</feature>
<proteinExistence type="predicted"/>
<evidence type="ECO:0000313" key="3">
    <source>
        <dbReference type="Proteomes" id="UP001152795"/>
    </source>
</evidence>
<protein>
    <submittedName>
        <fullName evidence="2">Uncharacterized protein</fullName>
    </submittedName>
</protein>